<dbReference type="Gene3D" id="3.50.70.20">
    <property type="entry name" value="Cytochrome P460"/>
    <property type="match status" value="1"/>
</dbReference>
<gene>
    <name evidence="3" type="ORF">CH339_06940</name>
</gene>
<proteinExistence type="predicted"/>
<dbReference type="EMBL" id="NPEV01000010">
    <property type="protein sequence ID" value="RAI28348.1"/>
    <property type="molecule type" value="Genomic_DNA"/>
</dbReference>
<name>A0A327JZ33_9HYPH</name>
<reference evidence="3 4" key="1">
    <citation type="submission" date="2017-07" db="EMBL/GenBank/DDBJ databases">
        <title>Draft Genome Sequences of Select Purple Nonsulfur Bacteria.</title>
        <authorList>
            <person name="Lasarre B."/>
            <person name="Mckinlay J.B."/>
        </authorList>
    </citation>
    <scope>NUCLEOTIDE SEQUENCE [LARGE SCALE GENOMIC DNA]</scope>
    <source>
        <strain evidence="3 4">DSM 11290</strain>
    </source>
</reference>
<sequence length="146" mass="16206">MTFRKALIVLAGIVFAMPVLAQMHNDEVALPDGYRDGVHYTTFRRGGITEEIYTSAEAVAAARAGRPFAEGTVITMDDFRGGKLTRILVMEKRAEWADRSASGSWMYREFAPDGTPNAAEDGKRCESCHASEAANDYVFTRDRMMD</sequence>
<keyword evidence="4" id="KW-1185">Reference proteome</keyword>
<feature type="signal peptide" evidence="1">
    <location>
        <begin position="1"/>
        <end position="21"/>
    </location>
</feature>
<dbReference type="Proteomes" id="UP000249299">
    <property type="component" value="Unassembled WGS sequence"/>
</dbReference>
<organism evidence="3 4">
    <name type="scientific">Rhodobium orientis</name>
    <dbReference type="NCBI Taxonomy" id="34017"/>
    <lineage>
        <taxon>Bacteria</taxon>
        <taxon>Pseudomonadati</taxon>
        <taxon>Pseudomonadota</taxon>
        <taxon>Alphaproteobacteria</taxon>
        <taxon>Hyphomicrobiales</taxon>
        <taxon>Rhodobiaceae</taxon>
        <taxon>Rhodobium</taxon>
    </lineage>
</organism>
<accession>A0A327JZ33</accession>
<comment type="caution">
    <text evidence="3">The sequence shown here is derived from an EMBL/GenBank/DDBJ whole genome shotgun (WGS) entry which is preliminary data.</text>
</comment>
<protein>
    <recommendedName>
        <fullName evidence="2">Cytochrome P460 domain-containing protein</fullName>
    </recommendedName>
</protein>
<feature type="chain" id="PRO_5016431179" description="Cytochrome P460 domain-containing protein" evidence="1">
    <location>
        <begin position="22"/>
        <end position="146"/>
    </location>
</feature>
<dbReference type="Pfam" id="PF16694">
    <property type="entry name" value="Cytochrome_P460"/>
    <property type="match status" value="1"/>
</dbReference>
<keyword evidence="1" id="KW-0732">Signal</keyword>
<dbReference type="CDD" id="cd20716">
    <property type="entry name" value="cyt_P460_fam"/>
    <property type="match status" value="1"/>
</dbReference>
<dbReference type="RefSeq" id="WP_111433603.1">
    <property type="nucleotide sequence ID" value="NZ_JACIGG010000009.1"/>
</dbReference>
<dbReference type="OrthoDB" id="9796416at2"/>
<evidence type="ECO:0000313" key="4">
    <source>
        <dbReference type="Proteomes" id="UP000249299"/>
    </source>
</evidence>
<evidence type="ECO:0000256" key="1">
    <source>
        <dbReference type="SAM" id="SignalP"/>
    </source>
</evidence>
<feature type="domain" description="Cytochrome P460" evidence="2">
    <location>
        <begin position="31"/>
        <end position="140"/>
    </location>
</feature>
<evidence type="ECO:0000313" key="3">
    <source>
        <dbReference type="EMBL" id="RAI28348.1"/>
    </source>
</evidence>
<evidence type="ECO:0000259" key="2">
    <source>
        <dbReference type="Pfam" id="PF16694"/>
    </source>
</evidence>
<dbReference type="InterPro" id="IPR032033">
    <property type="entry name" value="Cytochrome_P460"/>
</dbReference>
<dbReference type="InterPro" id="IPR038142">
    <property type="entry name" value="Cytochrome_P460_sp"/>
</dbReference>
<dbReference type="AlphaFoldDB" id="A0A327JZ33"/>